<feature type="domain" description="FMN hydroxy acid dehydrogenase" evidence="8">
    <location>
        <begin position="49"/>
        <end position="395"/>
    </location>
</feature>
<evidence type="ECO:0000256" key="2">
    <source>
        <dbReference type="ARBA" id="ARBA00022630"/>
    </source>
</evidence>
<dbReference type="InParanoid" id="A0A3A9JPT7"/>
<feature type="binding site" evidence="7">
    <location>
        <position position="293"/>
    </location>
    <ligand>
        <name>glyoxylate</name>
        <dbReference type="ChEBI" id="CHEBI:36655"/>
    </ligand>
</feature>
<feature type="active site" description="Proton acceptor" evidence="6">
    <location>
        <position position="290"/>
    </location>
</feature>
<evidence type="ECO:0000313" key="9">
    <source>
        <dbReference type="EMBL" id="RKK02678.1"/>
    </source>
</evidence>
<dbReference type="InterPro" id="IPR006311">
    <property type="entry name" value="TAT_signal"/>
</dbReference>
<gene>
    <name evidence="9" type="ORF">D6Z83_18500</name>
    <name evidence="10" type="ORF">EBE87_22515</name>
</gene>
<keyword evidence="3 7" id="KW-0288">FMN</keyword>
<dbReference type="PIRSF" id="PIRSF000138">
    <property type="entry name" value="Al-hdrx_acd_dh"/>
    <property type="match status" value="1"/>
</dbReference>
<dbReference type="InterPro" id="IPR037396">
    <property type="entry name" value="FMN_HAD"/>
</dbReference>
<sequence length="402" mass="42714">MISSRRNVFQIAGAGLASAVALSTAGSARAQVREEASRPSVTIIRKGIDKDLAVINVDLLEEEAKRKLPEGVHVFIANGNGEQWTLRENRRAFGDYAFAPHRMGGVVRDRIDTAVTLLGESLPFPIFVSPMGSHGLVHPEGEVATARGMGKSGGLVAVSSASTIPMEDIARASDGPKWFQMYLDQDEGRSREILQRARAAGFKAIVLTVDAIGQGSSDQYANMGRPRPWLPYGNYPEGRAPSFKTDLSWRELEMVRSVTGLPVVIKGLTRPEDAAEAVRAGAGAIQVSNHGGRALDGTPASISVLPKIVDAVQGAVPVMLDSGIRRGTDVAKALALGASAVAVGRPVWWALTLGGAGGVSGLMDYFQRELVETMLHLGVDKVASLGREHVLPLHHRIAAQDG</sequence>
<dbReference type="InterPro" id="IPR012133">
    <property type="entry name" value="Alpha-hydoxy_acid_DH_FMN"/>
</dbReference>
<feature type="binding site" evidence="7">
    <location>
        <position position="208"/>
    </location>
    <ligand>
        <name>FMN</name>
        <dbReference type="ChEBI" id="CHEBI:58210"/>
    </ligand>
</feature>
<feature type="binding site" evidence="7">
    <location>
        <position position="180"/>
    </location>
    <ligand>
        <name>FMN</name>
        <dbReference type="ChEBI" id="CHEBI:58210"/>
    </ligand>
</feature>
<dbReference type="Proteomes" id="UP000278036">
    <property type="component" value="Unassembled WGS sequence"/>
</dbReference>
<dbReference type="AlphaFoldDB" id="A0A3A9JPT7"/>
<dbReference type="EMBL" id="RFLX01000029">
    <property type="protein sequence ID" value="RMI17424.1"/>
    <property type="molecule type" value="Genomic_DNA"/>
</dbReference>
<evidence type="ECO:0000313" key="12">
    <source>
        <dbReference type="Proteomes" id="UP000278036"/>
    </source>
</evidence>
<organism evidence="9 12">
    <name type="scientific">Teichococcus wenyumeiae</name>
    <dbReference type="NCBI Taxonomy" id="2478470"/>
    <lineage>
        <taxon>Bacteria</taxon>
        <taxon>Pseudomonadati</taxon>
        <taxon>Pseudomonadota</taxon>
        <taxon>Alphaproteobacteria</taxon>
        <taxon>Acetobacterales</taxon>
        <taxon>Roseomonadaceae</taxon>
        <taxon>Roseomonas</taxon>
    </lineage>
</organism>
<feature type="binding site" evidence="7">
    <location>
        <begin position="344"/>
        <end position="345"/>
    </location>
    <ligand>
        <name>FMN</name>
        <dbReference type="ChEBI" id="CHEBI:58210"/>
    </ligand>
</feature>
<evidence type="ECO:0000313" key="10">
    <source>
        <dbReference type="EMBL" id="RMI17424.1"/>
    </source>
</evidence>
<comment type="caution">
    <text evidence="9">The sequence shown here is derived from an EMBL/GenBank/DDBJ whole genome shotgun (WGS) entry which is preliminary data.</text>
</comment>
<evidence type="ECO:0000313" key="11">
    <source>
        <dbReference type="Proteomes" id="UP000274097"/>
    </source>
</evidence>
<keyword evidence="4" id="KW-0560">Oxidoreductase</keyword>
<dbReference type="OrthoDB" id="9770452at2"/>
<feature type="binding site" evidence="7">
    <location>
        <begin position="130"/>
        <end position="132"/>
    </location>
    <ligand>
        <name>FMN</name>
        <dbReference type="ChEBI" id="CHEBI:58210"/>
    </ligand>
</feature>
<comment type="similarity">
    <text evidence="5">Belongs to the FMN-dependent alpha-hydroxy acid dehydrogenase family.</text>
</comment>
<feature type="binding site" evidence="7">
    <location>
        <position position="290"/>
    </location>
    <ligand>
        <name>glyoxylate</name>
        <dbReference type="ChEBI" id="CHEBI:36655"/>
    </ligand>
</feature>
<evidence type="ECO:0000256" key="6">
    <source>
        <dbReference type="PIRSR" id="PIRSR000138-1"/>
    </source>
</evidence>
<dbReference type="PROSITE" id="PS51318">
    <property type="entry name" value="TAT"/>
    <property type="match status" value="1"/>
</dbReference>
<evidence type="ECO:0000256" key="1">
    <source>
        <dbReference type="ARBA" id="ARBA00001917"/>
    </source>
</evidence>
<evidence type="ECO:0000256" key="4">
    <source>
        <dbReference type="ARBA" id="ARBA00023002"/>
    </source>
</evidence>
<reference evidence="9 12" key="1">
    <citation type="submission" date="2018-09" db="EMBL/GenBank/DDBJ databases">
        <title>Roseomonas sp. nov., isolated from feces of Tibetan antelopes in the Qinghai-Tibet plateau, China.</title>
        <authorList>
            <person name="Tian Z."/>
        </authorList>
    </citation>
    <scope>NUCLEOTIDE SEQUENCE [LARGE SCALE GENOMIC DNA]</scope>
    <source>
        <strain evidence="10 11">Z23</strain>
        <strain evidence="9 12">Z24</strain>
    </source>
</reference>
<dbReference type="InterPro" id="IPR013785">
    <property type="entry name" value="Aldolase_TIM"/>
</dbReference>
<feature type="binding site" evidence="7">
    <location>
        <position position="288"/>
    </location>
    <ligand>
        <name>FMN</name>
        <dbReference type="ChEBI" id="CHEBI:58210"/>
    </ligand>
</feature>
<dbReference type="InterPro" id="IPR000262">
    <property type="entry name" value="FMN-dep_DH"/>
</dbReference>
<accession>A0A3A9JPT7</accession>
<dbReference type="RefSeq" id="WP_120639736.1">
    <property type="nucleotide sequence ID" value="NZ_RAQU01000134.1"/>
</dbReference>
<feature type="binding site" evidence="7">
    <location>
        <position position="266"/>
    </location>
    <ligand>
        <name>FMN</name>
        <dbReference type="ChEBI" id="CHEBI:58210"/>
    </ligand>
</feature>
<name>A0A3A9JPT7_9PROT</name>
<dbReference type="SUPFAM" id="SSF51395">
    <property type="entry name" value="FMN-linked oxidoreductases"/>
    <property type="match status" value="1"/>
</dbReference>
<protein>
    <submittedName>
        <fullName evidence="9">Alpha-hydroxy-acid oxidizing protein</fullName>
    </submittedName>
</protein>
<feature type="binding site" evidence="7">
    <location>
        <position position="182"/>
    </location>
    <ligand>
        <name>glyoxylate</name>
        <dbReference type="ChEBI" id="CHEBI:36655"/>
    </ligand>
</feature>
<dbReference type="Proteomes" id="UP000274097">
    <property type="component" value="Unassembled WGS sequence"/>
</dbReference>
<dbReference type="PANTHER" id="PTHR10578:SF107">
    <property type="entry name" value="2-HYDROXYACID OXIDASE 1"/>
    <property type="match status" value="1"/>
</dbReference>
<feature type="binding site" evidence="7">
    <location>
        <begin position="321"/>
        <end position="325"/>
    </location>
    <ligand>
        <name>FMN</name>
        <dbReference type="ChEBI" id="CHEBI:58210"/>
    </ligand>
</feature>
<dbReference type="Gene3D" id="3.20.20.70">
    <property type="entry name" value="Aldolase class I"/>
    <property type="match status" value="1"/>
</dbReference>
<evidence type="ECO:0000256" key="3">
    <source>
        <dbReference type="ARBA" id="ARBA00022643"/>
    </source>
</evidence>
<dbReference type="GO" id="GO:0016491">
    <property type="term" value="F:oxidoreductase activity"/>
    <property type="evidence" value="ECO:0007669"/>
    <property type="project" value="UniProtKB-KW"/>
</dbReference>
<keyword evidence="11" id="KW-1185">Reference proteome</keyword>
<dbReference type="EMBL" id="RAQU01000134">
    <property type="protein sequence ID" value="RKK02678.1"/>
    <property type="molecule type" value="Genomic_DNA"/>
</dbReference>
<dbReference type="PROSITE" id="PS51349">
    <property type="entry name" value="FMN_HYDROXY_ACID_DH_2"/>
    <property type="match status" value="1"/>
</dbReference>
<feature type="binding site" evidence="7">
    <location>
        <position position="159"/>
    </location>
    <ligand>
        <name>FMN</name>
        <dbReference type="ChEBI" id="CHEBI:58210"/>
    </ligand>
</feature>
<proteinExistence type="inferred from homology"/>
<comment type="cofactor">
    <cofactor evidence="1">
        <name>FMN</name>
        <dbReference type="ChEBI" id="CHEBI:58210"/>
    </cofactor>
</comment>
<evidence type="ECO:0000256" key="7">
    <source>
        <dbReference type="PIRSR" id="PIRSR000138-2"/>
    </source>
</evidence>
<dbReference type="Pfam" id="PF01070">
    <property type="entry name" value="FMN_dh"/>
    <property type="match status" value="1"/>
</dbReference>
<evidence type="ECO:0000256" key="5">
    <source>
        <dbReference type="ARBA" id="ARBA00024042"/>
    </source>
</evidence>
<dbReference type="PANTHER" id="PTHR10578">
    <property type="entry name" value="S -2-HYDROXY-ACID OXIDASE-RELATED"/>
    <property type="match status" value="1"/>
</dbReference>
<keyword evidence="2 7" id="KW-0285">Flavoprotein</keyword>
<evidence type="ECO:0000259" key="8">
    <source>
        <dbReference type="PROSITE" id="PS51349"/>
    </source>
</evidence>
<dbReference type="GO" id="GO:0010181">
    <property type="term" value="F:FMN binding"/>
    <property type="evidence" value="ECO:0007669"/>
    <property type="project" value="InterPro"/>
</dbReference>